<gene>
    <name evidence="2" type="ORF">CDD80_347</name>
</gene>
<comment type="caution">
    <text evidence="2">The sequence shown here is derived from an EMBL/GenBank/DDBJ whole genome shotgun (WGS) entry which is preliminary data.</text>
</comment>
<dbReference type="EMBL" id="NJES01000011">
    <property type="protein sequence ID" value="PHH80667.1"/>
    <property type="molecule type" value="Genomic_DNA"/>
</dbReference>
<proteinExistence type="predicted"/>
<evidence type="ECO:0000313" key="2">
    <source>
        <dbReference type="EMBL" id="PHH80667.1"/>
    </source>
</evidence>
<organism evidence="2 3">
    <name type="scientific">Ophiocordyceps camponoti-rufipedis</name>
    <dbReference type="NCBI Taxonomy" id="2004952"/>
    <lineage>
        <taxon>Eukaryota</taxon>
        <taxon>Fungi</taxon>
        <taxon>Dikarya</taxon>
        <taxon>Ascomycota</taxon>
        <taxon>Pezizomycotina</taxon>
        <taxon>Sordariomycetes</taxon>
        <taxon>Hypocreomycetidae</taxon>
        <taxon>Hypocreales</taxon>
        <taxon>Ophiocordycipitaceae</taxon>
        <taxon>Ophiocordyceps</taxon>
    </lineage>
</organism>
<dbReference type="Proteomes" id="UP000226431">
    <property type="component" value="Unassembled WGS sequence"/>
</dbReference>
<protein>
    <submittedName>
        <fullName evidence="2">Uncharacterized protein</fullName>
    </submittedName>
</protein>
<accession>A0A2C5ZI13</accession>
<evidence type="ECO:0000313" key="3">
    <source>
        <dbReference type="Proteomes" id="UP000226431"/>
    </source>
</evidence>
<keyword evidence="3" id="KW-1185">Reference proteome</keyword>
<keyword evidence="1" id="KW-0732">Signal</keyword>
<evidence type="ECO:0000256" key="1">
    <source>
        <dbReference type="SAM" id="SignalP"/>
    </source>
</evidence>
<reference evidence="2 3" key="1">
    <citation type="submission" date="2017-06" db="EMBL/GenBank/DDBJ databases">
        <title>Ant-infecting Ophiocordyceps genomes reveal a high diversity of potential behavioral manipulation genes and a possible major role for enterotoxins.</title>
        <authorList>
            <person name="De Bekker C."/>
            <person name="Evans H.C."/>
            <person name="Brachmann A."/>
            <person name="Hughes D.P."/>
        </authorList>
    </citation>
    <scope>NUCLEOTIDE SEQUENCE [LARGE SCALE GENOMIC DNA]</scope>
    <source>
        <strain evidence="2 3">Map16</strain>
    </source>
</reference>
<feature type="chain" id="PRO_5012451552" evidence="1">
    <location>
        <begin position="25"/>
        <end position="78"/>
    </location>
</feature>
<sequence>MAFIKSSIFSTILVLSSLTSLVLAAPQGRAGEFLDAAAGRVLAWGTDSTVQDGITQALNGGPLDQSVAESQIGAHSSS</sequence>
<name>A0A2C5ZI13_9HYPO</name>
<dbReference type="AlphaFoldDB" id="A0A2C5ZI13"/>
<feature type="signal peptide" evidence="1">
    <location>
        <begin position="1"/>
        <end position="24"/>
    </location>
</feature>